<evidence type="ECO:0000256" key="1">
    <source>
        <dbReference type="ARBA" id="ARBA00004429"/>
    </source>
</evidence>
<dbReference type="InterPro" id="IPR024989">
    <property type="entry name" value="MFS_assoc_dom"/>
</dbReference>
<keyword evidence="5 8" id="KW-0812">Transmembrane</keyword>
<feature type="transmembrane region" description="Helical" evidence="8">
    <location>
        <begin position="239"/>
        <end position="258"/>
    </location>
</feature>
<evidence type="ECO:0000256" key="2">
    <source>
        <dbReference type="ARBA" id="ARBA00022448"/>
    </source>
</evidence>
<dbReference type="GO" id="GO:0005886">
    <property type="term" value="C:plasma membrane"/>
    <property type="evidence" value="ECO:0007669"/>
    <property type="project" value="UniProtKB-SubCell"/>
</dbReference>
<evidence type="ECO:0000256" key="8">
    <source>
        <dbReference type="SAM" id="Phobius"/>
    </source>
</evidence>
<feature type="transmembrane region" description="Helical" evidence="8">
    <location>
        <begin position="354"/>
        <end position="375"/>
    </location>
</feature>
<dbReference type="GO" id="GO:0015528">
    <property type="term" value="F:lactose:proton symporter activity"/>
    <property type="evidence" value="ECO:0007669"/>
    <property type="project" value="TreeGrafter"/>
</dbReference>
<feature type="transmembrane region" description="Helical" evidence="8">
    <location>
        <begin position="42"/>
        <end position="61"/>
    </location>
</feature>
<accession>A0A1S8N614</accession>
<keyword evidence="4" id="KW-0997">Cell inner membrane</keyword>
<dbReference type="Gene3D" id="1.20.1250.20">
    <property type="entry name" value="MFS general substrate transporter like domains"/>
    <property type="match status" value="2"/>
</dbReference>
<dbReference type="RefSeq" id="WP_077865517.1">
    <property type="nucleotide sequence ID" value="NZ_LZYZ01000004.1"/>
</dbReference>
<evidence type="ECO:0000256" key="7">
    <source>
        <dbReference type="ARBA" id="ARBA00023136"/>
    </source>
</evidence>
<dbReference type="PANTHER" id="PTHR23522:SF10">
    <property type="entry name" value="3-PHENYLPROPIONIC ACID TRANSPORTER-RELATED"/>
    <property type="match status" value="1"/>
</dbReference>
<dbReference type="GO" id="GO:0030395">
    <property type="term" value="F:lactose binding"/>
    <property type="evidence" value="ECO:0007669"/>
    <property type="project" value="TreeGrafter"/>
</dbReference>
<feature type="transmembrane region" description="Helical" evidence="8">
    <location>
        <begin position="298"/>
        <end position="315"/>
    </location>
</feature>
<proteinExistence type="predicted"/>
<dbReference type="Pfam" id="PF12832">
    <property type="entry name" value="MFS_1_like"/>
    <property type="match status" value="1"/>
</dbReference>
<name>A0A1S8N614_CLOSA</name>
<evidence type="ECO:0000256" key="3">
    <source>
        <dbReference type="ARBA" id="ARBA00022475"/>
    </source>
</evidence>
<sequence>MKDKIKFYYSLSTFINYGVMSIVTTFYVPYLNQVVGLSLSEVGKVVSIGALFAIISQQILVGKFSAIHNKKKFVMIHLSALVCMILFLMFINKSIIYLYAILYGIIVQTSSTIYEVYVEGMCSKQKMEYSQIRKWGSIGFGCIVLLSGTMILKYGFKSIHILGAIMTALIVFIIASKFKNIDSKEQRNELKLKDILKNKNSIILAISNVLIIGTYTAIEFAYSTYLIQITGNADLANSIYSKSIFSRVVLEFLSFMFVGKFLNHKDPKKYLIIAFFIAATRILLFSTSNVILVVLGDQLHGVMYACYLTFLFKYIRNVVDDNLVAGTYSLVNVLGSAGANFIYPQMFSAIQVKFGYSIMYLVGFFIIFMFTLISIKMLPKEKVYDNNTKVVV</sequence>
<feature type="transmembrane region" description="Helical" evidence="8">
    <location>
        <begin position="202"/>
        <end position="227"/>
    </location>
</feature>
<keyword evidence="6 8" id="KW-1133">Transmembrane helix</keyword>
<evidence type="ECO:0000313" key="10">
    <source>
        <dbReference type="EMBL" id="OOM11833.1"/>
    </source>
</evidence>
<feature type="transmembrane region" description="Helical" evidence="8">
    <location>
        <begin position="7"/>
        <end position="30"/>
    </location>
</feature>
<gene>
    <name evidence="10" type="ORF">CLOSAC_22600</name>
</gene>
<feature type="transmembrane region" description="Helical" evidence="8">
    <location>
        <begin position="162"/>
        <end position="181"/>
    </location>
</feature>
<keyword evidence="3" id="KW-1003">Cell membrane</keyword>
<feature type="transmembrane region" description="Helical" evidence="8">
    <location>
        <begin position="73"/>
        <end position="91"/>
    </location>
</feature>
<feature type="transmembrane region" description="Helical" evidence="8">
    <location>
        <begin position="322"/>
        <end position="342"/>
    </location>
</feature>
<dbReference type="SUPFAM" id="SSF103473">
    <property type="entry name" value="MFS general substrate transporter"/>
    <property type="match status" value="1"/>
</dbReference>
<dbReference type="AlphaFoldDB" id="A0A1S8N614"/>
<feature type="domain" description="Major facilitator superfamily associated" evidence="9">
    <location>
        <begin position="10"/>
        <end position="337"/>
    </location>
</feature>
<dbReference type="STRING" id="169679.CSACC_06760"/>
<evidence type="ECO:0000256" key="4">
    <source>
        <dbReference type="ARBA" id="ARBA00022519"/>
    </source>
</evidence>
<comment type="caution">
    <text evidence="10">The sequence shown here is derived from an EMBL/GenBank/DDBJ whole genome shotgun (WGS) entry which is preliminary data.</text>
</comment>
<keyword evidence="2" id="KW-0813">Transport</keyword>
<evidence type="ECO:0000256" key="5">
    <source>
        <dbReference type="ARBA" id="ARBA00022692"/>
    </source>
</evidence>
<evidence type="ECO:0000259" key="9">
    <source>
        <dbReference type="Pfam" id="PF12832"/>
    </source>
</evidence>
<evidence type="ECO:0000256" key="6">
    <source>
        <dbReference type="ARBA" id="ARBA00022989"/>
    </source>
</evidence>
<comment type="subcellular location">
    <subcellularLocation>
        <location evidence="1">Cell inner membrane</location>
        <topology evidence="1">Multi-pass membrane protein</topology>
    </subcellularLocation>
</comment>
<dbReference type="EMBL" id="LZYZ01000004">
    <property type="protein sequence ID" value="OOM11833.1"/>
    <property type="molecule type" value="Genomic_DNA"/>
</dbReference>
<reference evidence="10 11" key="1">
    <citation type="submission" date="2016-05" db="EMBL/GenBank/DDBJ databases">
        <title>Microbial solvent formation.</title>
        <authorList>
            <person name="Poehlein A."/>
            <person name="Montoya Solano J.D."/>
            <person name="Flitsch S."/>
            <person name="Krabben P."/>
            <person name="Duerre P."/>
            <person name="Daniel R."/>
        </authorList>
    </citation>
    <scope>NUCLEOTIDE SEQUENCE [LARGE SCALE GENOMIC DNA]</scope>
    <source>
        <strain evidence="10 11">L1-8</strain>
    </source>
</reference>
<dbReference type="PANTHER" id="PTHR23522">
    <property type="entry name" value="BLL5896 PROTEIN"/>
    <property type="match status" value="1"/>
</dbReference>
<evidence type="ECO:0000313" key="11">
    <source>
        <dbReference type="Proteomes" id="UP000191154"/>
    </source>
</evidence>
<protein>
    <submittedName>
        <fullName evidence="10">Galactoside permease</fullName>
    </submittedName>
</protein>
<feature type="transmembrane region" description="Helical" evidence="8">
    <location>
        <begin position="270"/>
        <end position="292"/>
    </location>
</feature>
<organism evidence="10 11">
    <name type="scientific">Clostridium saccharobutylicum</name>
    <dbReference type="NCBI Taxonomy" id="169679"/>
    <lineage>
        <taxon>Bacteria</taxon>
        <taxon>Bacillati</taxon>
        <taxon>Bacillota</taxon>
        <taxon>Clostridia</taxon>
        <taxon>Eubacteriales</taxon>
        <taxon>Clostridiaceae</taxon>
        <taxon>Clostridium</taxon>
    </lineage>
</organism>
<feature type="transmembrane region" description="Helical" evidence="8">
    <location>
        <begin position="138"/>
        <end position="156"/>
    </location>
</feature>
<dbReference type="Proteomes" id="UP000191154">
    <property type="component" value="Unassembled WGS sequence"/>
</dbReference>
<dbReference type="InterPro" id="IPR036259">
    <property type="entry name" value="MFS_trans_sf"/>
</dbReference>
<keyword evidence="7 8" id="KW-0472">Membrane</keyword>
<feature type="transmembrane region" description="Helical" evidence="8">
    <location>
        <begin position="97"/>
        <end position="117"/>
    </location>
</feature>